<feature type="compositionally biased region" description="Gly residues" evidence="4">
    <location>
        <begin position="193"/>
        <end position="204"/>
    </location>
</feature>
<dbReference type="InterPro" id="IPR012340">
    <property type="entry name" value="NA-bd_OB-fold"/>
</dbReference>
<evidence type="ECO:0000256" key="3">
    <source>
        <dbReference type="RuleBase" id="RU000524"/>
    </source>
</evidence>
<organism evidence="5 6">
    <name type="scientific">Corynebacterium xerosis</name>
    <dbReference type="NCBI Taxonomy" id="1725"/>
    <lineage>
        <taxon>Bacteria</taxon>
        <taxon>Bacillati</taxon>
        <taxon>Actinomycetota</taxon>
        <taxon>Actinomycetes</taxon>
        <taxon>Mycobacteriales</taxon>
        <taxon>Corynebacteriaceae</taxon>
        <taxon>Corynebacterium</taxon>
    </lineage>
</organism>
<gene>
    <name evidence="5" type="ORF">CJ204_10910</name>
</gene>
<sequence length="244" mass="26197">MSGGLWMNRVIADSSTDGRRGGGGGARRAAGSGVRGPDRIAVRGVHEQKGDSPMSETSVTIVGNITRNPEIKTTNGGKLVTRLRVASTRKRYIEGQWIDGETAYIDVDCWEHLAQNAVNTFSKGDRIIAEGRLRTDQWEDNGVKKTFTKIVADSVGPDLRFATAAITRNRSSAARAAEAERRAQEEEMMRANGGVGGDIGGGGEGGERSAPMVTETNRFDGRGLPDEPVDPEQAPEHEMAEMVS</sequence>
<dbReference type="GO" id="GO:0006260">
    <property type="term" value="P:DNA replication"/>
    <property type="evidence" value="ECO:0007669"/>
    <property type="project" value="InterPro"/>
</dbReference>
<evidence type="ECO:0000313" key="5">
    <source>
        <dbReference type="EMBL" id="PMC61459.1"/>
    </source>
</evidence>
<dbReference type="AlphaFoldDB" id="A0A2N6SWM9"/>
<dbReference type="InterPro" id="IPR000424">
    <property type="entry name" value="Primosome_PriB/ssb"/>
</dbReference>
<keyword evidence="1 2" id="KW-0238">DNA-binding</keyword>
<dbReference type="InterPro" id="IPR011344">
    <property type="entry name" value="ssDNA-bd"/>
</dbReference>
<evidence type="ECO:0000313" key="6">
    <source>
        <dbReference type="Proteomes" id="UP000235363"/>
    </source>
</evidence>
<comment type="caution">
    <text evidence="2">Lacks conserved residue(s) required for the propagation of feature annotation.</text>
</comment>
<evidence type="ECO:0000256" key="2">
    <source>
        <dbReference type="HAMAP-Rule" id="MF_00984"/>
    </source>
</evidence>
<feature type="region of interest" description="Disordered" evidence="4">
    <location>
        <begin position="169"/>
        <end position="244"/>
    </location>
</feature>
<dbReference type="Gene3D" id="2.40.50.140">
    <property type="entry name" value="Nucleic acid-binding proteins"/>
    <property type="match status" value="1"/>
</dbReference>
<dbReference type="GO" id="GO:0009295">
    <property type="term" value="C:nucleoid"/>
    <property type="evidence" value="ECO:0007669"/>
    <property type="project" value="TreeGrafter"/>
</dbReference>
<comment type="subunit">
    <text evidence="2">Homotetramer.</text>
</comment>
<feature type="region of interest" description="Disordered" evidence="4">
    <location>
        <begin position="13"/>
        <end position="38"/>
    </location>
</feature>
<name>A0A2N6SWM9_9CORY</name>
<reference evidence="5 6" key="1">
    <citation type="submission" date="2017-09" db="EMBL/GenBank/DDBJ databases">
        <title>Bacterial strain isolated from the female urinary microbiota.</title>
        <authorList>
            <person name="Thomas-White K."/>
            <person name="Kumar N."/>
            <person name="Forster S."/>
            <person name="Putonti C."/>
            <person name="Lawley T."/>
            <person name="Wolfe A.J."/>
        </authorList>
    </citation>
    <scope>NUCLEOTIDE SEQUENCE [LARGE SCALE GENOMIC DNA]</scope>
    <source>
        <strain evidence="5 6">UMB0908</strain>
    </source>
</reference>
<protein>
    <recommendedName>
        <fullName evidence="2 3">Single-stranded DNA-binding protein</fullName>
        <shortName evidence="2">SSB</shortName>
    </recommendedName>
</protein>
<dbReference type="GO" id="GO:0003697">
    <property type="term" value="F:single-stranded DNA binding"/>
    <property type="evidence" value="ECO:0007669"/>
    <property type="project" value="UniProtKB-UniRule"/>
</dbReference>
<dbReference type="Proteomes" id="UP000235363">
    <property type="component" value="Unassembled WGS sequence"/>
</dbReference>
<dbReference type="CDD" id="cd04496">
    <property type="entry name" value="SSB_OBF"/>
    <property type="match status" value="1"/>
</dbReference>
<dbReference type="PROSITE" id="PS50935">
    <property type="entry name" value="SSB"/>
    <property type="match status" value="1"/>
</dbReference>
<feature type="compositionally biased region" description="Basic and acidic residues" evidence="4">
    <location>
        <begin position="234"/>
        <end position="244"/>
    </location>
</feature>
<dbReference type="NCBIfam" id="TIGR00621">
    <property type="entry name" value="ssb"/>
    <property type="match status" value="1"/>
</dbReference>
<dbReference type="HAMAP" id="MF_00984">
    <property type="entry name" value="SSB"/>
    <property type="match status" value="1"/>
</dbReference>
<accession>A0A2N6SWM9</accession>
<dbReference type="PANTHER" id="PTHR10302">
    <property type="entry name" value="SINGLE-STRANDED DNA-BINDING PROTEIN"/>
    <property type="match status" value="1"/>
</dbReference>
<feature type="compositionally biased region" description="Basic and acidic residues" evidence="4">
    <location>
        <begin position="177"/>
        <end position="189"/>
    </location>
</feature>
<evidence type="ECO:0000256" key="1">
    <source>
        <dbReference type="ARBA" id="ARBA00023125"/>
    </source>
</evidence>
<dbReference type="PANTHER" id="PTHR10302:SF0">
    <property type="entry name" value="SINGLE-STRANDED DNA-BINDING PROTEIN, MITOCHONDRIAL"/>
    <property type="match status" value="1"/>
</dbReference>
<evidence type="ECO:0000256" key="4">
    <source>
        <dbReference type="SAM" id="MobiDB-lite"/>
    </source>
</evidence>
<dbReference type="Pfam" id="PF00436">
    <property type="entry name" value="SSB"/>
    <property type="match status" value="1"/>
</dbReference>
<dbReference type="EMBL" id="PNHF01000028">
    <property type="protein sequence ID" value="PMC61459.1"/>
    <property type="molecule type" value="Genomic_DNA"/>
</dbReference>
<comment type="caution">
    <text evidence="5">The sequence shown here is derived from an EMBL/GenBank/DDBJ whole genome shotgun (WGS) entry which is preliminary data.</text>
</comment>
<proteinExistence type="inferred from homology"/>
<dbReference type="SUPFAM" id="SSF50249">
    <property type="entry name" value="Nucleic acid-binding proteins"/>
    <property type="match status" value="1"/>
</dbReference>